<dbReference type="InterPro" id="IPR018062">
    <property type="entry name" value="HTH_AraC-typ_CS"/>
</dbReference>
<proteinExistence type="predicted"/>
<evidence type="ECO:0000259" key="6">
    <source>
        <dbReference type="PROSITE" id="PS01124"/>
    </source>
</evidence>
<dbReference type="Pfam" id="PF02311">
    <property type="entry name" value="AraC_binding"/>
    <property type="match status" value="1"/>
</dbReference>
<dbReference type="GO" id="GO:0003700">
    <property type="term" value="F:DNA-binding transcription factor activity"/>
    <property type="evidence" value="ECO:0007669"/>
    <property type="project" value="InterPro"/>
</dbReference>
<dbReference type="InterPro" id="IPR037923">
    <property type="entry name" value="HTH-like"/>
</dbReference>
<protein>
    <submittedName>
        <fullName evidence="7">AraC family transcriptional regulator</fullName>
    </submittedName>
</protein>
<dbReference type="PROSITE" id="PS00041">
    <property type="entry name" value="HTH_ARAC_FAMILY_1"/>
    <property type="match status" value="1"/>
</dbReference>
<dbReference type="SMART" id="SM00342">
    <property type="entry name" value="HTH_ARAC"/>
    <property type="match status" value="1"/>
</dbReference>
<keyword evidence="4" id="KW-0010">Activator</keyword>
<dbReference type="Proteomes" id="UP001198893">
    <property type="component" value="Unassembled WGS sequence"/>
</dbReference>
<accession>A0AAW4WFE1</accession>
<reference evidence="7" key="1">
    <citation type="submission" date="2021-10" db="EMBL/GenBank/DDBJ databases">
        <title>Anaerobic single-cell dispensing facilitates the cultivation of human gut bacteria.</title>
        <authorList>
            <person name="Afrizal A."/>
        </authorList>
    </citation>
    <scope>NUCLEOTIDE SEQUENCE</scope>
    <source>
        <strain evidence="7">CLA-AA-H204</strain>
    </source>
</reference>
<dbReference type="PROSITE" id="PS01124">
    <property type="entry name" value="HTH_ARAC_FAMILY_2"/>
    <property type="match status" value="1"/>
</dbReference>
<gene>
    <name evidence="7" type="ORF">LKD47_13305</name>
</gene>
<dbReference type="InterPro" id="IPR018060">
    <property type="entry name" value="HTH_AraC"/>
</dbReference>
<evidence type="ECO:0000256" key="2">
    <source>
        <dbReference type="ARBA" id="ARBA00023015"/>
    </source>
</evidence>
<evidence type="ECO:0000256" key="4">
    <source>
        <dbReference type="ARBA" id="ARBA00023159"/>
    </source>
</evidence>
<dbReference type="PANTHER" id="PTHR46796">
    <property type="entry name" value="HTH-TYPE TRANSCRIPTIONAL ACTIVATOR RHAS-RELATED"/>
    <property type="match status" value="1"/>
</dbReference>
<dbReference type="EMBL" id="JAJEQW010000018">
    <property type="protein sequence ID" value="MCC2243254.1"/>
    <property type="molecule type" value="Genomic_DNA"/>
</dbReference>
<evidence type="ECO:0000256" key="1">
    <source>
        <dbReference type="ARBA" id="ARBA00022490"/>
    </source>
</evidence>
<evidence type="ECO:0000313" key="8">
    <source>
        <dbReference type="Proteomes" id="UP001198893"/>
    </source>
</evidence>
<dbReference type="InterPro" id="IPR003313">
    <property type="entry name" value="AraC-bd"/>
</dbReference>
<dbReference type="RefSeq" id="WP_227710732.1">
    <property type="nucleotide sequence ID" value="NZ_JAJEQW010000018.1"/>
</dbReference>
<comment type="caution">
    <text evidence="7">The sequence shown here is derived from an EMBL/GenBank/DDBJ whole genome shotgun (WGS) entry which is preliminary data.</text>
</comment>
<keyword evidence="2" id="KW-0805">Transcription regulation</keyword>
<dbReference type="Gene3D" id="2.60.120.10">
    <property type="entry name" value="Jelly Rolls"/>
    <property type="match status" value="1"/>
</dbReference>
<sequence>MKKYEKTGYLHHDFKIFHLTDHEMSAYDFHYHDFHKLLFFLSGNVTYCIEGKSYQLTPGDLVLVRAGEVHRPVIHDTTPYERMIIYVSPDFAVTSSDKTIFLNQCFLPDAAMPSNVLHLSGMKERRLLDTMMELVHSFSEDSFANEIYQNTLFLEFMIHLNRAALSGTLQYEDSFQANKKILSVLTYMNEHLTEDITVDSLAEHFFTSRYYLMHSFKEQTGYTIGNYLSTKRLLFARDLISSGTAVTDACFACGFHNYSTFLRAYKKQFGKSPREMIS</sequence>
<evidence type="ECO:0000256" key="3">
    <source>
        <dbReference type="ARBA" id="ARBA00023125"/>
    </source>
</evidence>
<dbReference type="AlphaFoldDB" id="A0AAW4WFE1"/>
<dbReference type="InterPro" id="IPR050204">
    <property type="entry name" value="AraC_XylS_family_regulators"/>
</dbReference>
<dbReference type="SUPFAM" id="SSF46689">
    <property type="entry name" value="Homeodomain-like"/>
    <property type="match status" value="2"/>
</dbReference>
<dbReference type="Gene3D" id="1.10.10.60">
    <property type="entry name" value="Homeodomain-like"/>
    <property type="match status" value="2"/>
</dbReference>
<keyword evidence="1" id="KW-0963">Cytoplasm</keyword>
<dbReference type="InterPro" id="IPR014710">
    <property type="entry name" value="RmlC-like_jellyroll"/>
</dbReference>
<keyword evidence="3" id="KW-0238">DNA-binding</keyword>
<dbReference type="GO" id="GO:0043565">
    <property type="term" value="F:sequence-specific DNA binding"/>
    <property type="evidence" value="ECO:0007669"/>
    <property type="project" value="InterPro"/>
</dbReference>
<dbReference type="Pfam" id="PF12833">
    <property type="entry name" value="HTH_18"/>
    <property type="match status" value="1"/>
</dbReference>
<evidence type="ECO:0000256" key="5">
    <source>
        <dbReference type="ARBA" id="ARBA00023163"/>
    </source>
</evidence>
<name>A0AAW4WFE1_9FIRM</name>
<dbReference type="SUPFAM" id="SSF51215">
    <property type="entry name" value="Regulatory protein AraC"/>
    <property type="match status" value="1"/>
</dbReference>
<dbReference type="InterPro" id="IPR009057">
    <property type="entry name" value="Homeodomain-like_sf"/>
</dbReference>
<dbReference type="PANTHER" id="PTHR46796:SF13">
    <property type="entry name" value="HTH-TYPE TRANSCRIPTIONAL ACTIVATOR RHAS"/>
    <property type="match status" value="1"/>
</dbReference>
<feature type="domain" description="HTH araC/xylS-type" evidence="6">
    <location>
        <begin position="182"/>
        <end position="278"/>
    </location>
</feature>
<keyword evidence="5" id="KW-0804">Transcription</keyword>
<evidence type="ECO:0000313" key="7">
    <source>
        <dbReference type="EMBL" id="MCC2243254.1"/>
    </source>
</evidence>
<organism evidence="7 8">
    <name type="scientific">Roseburia amylophila</name>
    <dbReference type="NCBI Taxonomy" id="2981794"/>
    <lineage>
        <taxon>Bacteria</taxon>
        <taxon>Bacillati</taxon>
        <taxon>Bacillota</taxon>
        <taxon>Clostridia</taxon>
        <taxon>Lachnospirales</taxon>
        <taxon>Lachnospiraceae</taxon>
        <taxon>Roseburia</taxon>
    </lineage>
</organism>